<dbReference type="PROSITE" id="PS00041">
    <property type="entry name" value="HTH_ARAC_FAMILY_1"/>
    <property type="match status" value="1"/>
</dbReference>
<dbReference type="InterPro" id="IPR018062">
    <property type="entry name" value="HTH_AraC-typ_CS"/>
</dbReference>
<evidence type="ECO:0000313" key="7">
    <source>
        <dbReference type="Proteomes" id="UP001139559"/>
    </source>
</evidence>
<dbReference type="EMBL" id="JAJHVV010000007">
    <property type="protein sequence ID" value="MCK6264237.1"/>
    <property type="molecule type" value="Genomic_DNA"/>
</dbReference>
<sequence length="266" mass="30344">METSKIWRNETFSGVELLSASYTTFEFSKHWHDELAIGIIEEGAEGLFYRGSNLVIPKHHIVAINPAEVHTGFSGGSDGWRYRMFYFNLEELAHQFANHGMPINPIVERPMIYDEALFDELLRLHISLEQSAFELSKESFYILALEKLFTRYGSAREDKVYSVCTKSSYLARDFIRDNFDSNPSLSELEIVSGCSKFQLIRSFKAVFGITPHQYLLLIKVKQAKALLAQGSSCVDASLACGFYDQSHFTRNFKKAFGISPSNYRAR</sequence>
<organism evidence="6 7">
    <name type="scientific">Vibrio amylolyticus</name>
    <dbReference type="NCBI Taxonomy" id="2847292"/>
    <lineage>
        <taxon>Bacteria</taxon>
        <taxon>Pseudomonadati</taxon>
        <taxon>Pseudomonadota</taxon>
        <taxon>Gammaproteobacteria</taxon>
        <taxon>Vibrionales</taxon>
        <taxon>Vibrionaceae</taxon>
        <taxon>Vibrio</taxon>
    </lineage>
</organism>
<evidence type="ECO:0000259" key="5">
    <source>
        <dbReference type="PROSITE" id="PS01124"/>
    </source>
</evidence>
<dbReference type="SMART" id="SM00342">
    <property type="entry name" value="HTH_ARAC"/>
    <property type="match status" value="1"/>
</dbReference>
<evidence type="ECO:0000256" key="2">
    <source>
        <dbReference type="ARBA" id="ARBA00023125"/>
    </source>
</evidence>
<proteinExistence type="predicted"/>
<keyword evidence="3" id="KW-0010">Activator</keyword>
<gene>
    <name evidence="6" type="ORF">KP803_13230</name>
</gene>
<dbReference type="PRINTS" id="PR00032">
    <property type="entry name" value="HTHARAC"/>
</dbReference>
<dbReference type="InterPro" id="IPR050204">
    <property type="entry name" value="AraC_XylS_family_regulators"/>
</dbReference>
<keyword evidence="1" id="KW-0805">Transcription regulation</keyword>
<dbReference type="Pfam" id="PF02311">
    <property type="entry name" value="AraC_binding"/>
    <property type="match status" value="1"/>
</dbReference>
<feature type="domain" description="HTH araC/xylS-type" evidence="5">
    <location>
        <begin position="169"/>
        <end position="266"/>
    </location>
</feature>
<evidence type="ECO:0000313" key="6">
    <source>
        <dbReference type="EMBL" id="MCK6264237.1"/>
    </source>
</evidence>
<dbReference type="InterPro" id="IPR020449">
    <property type="entry name" value="Tscrpt_reg_AraC-type_HTH"/>
</dbReference>
<dbReference type="InterPro" id="IPR009057">
    <property type="entry name" value="Homeodomain-like_sf"/>
</dbReference>
<reference evidence="6" key="1">
    <citation type="submission" date="2021-11" db="EMBL/GenBank/DDBJ databases">
        <title>Vibrio ZSDE26 sp. nov. and Vibrio ZSDZ34 sp. nov., isolated from coastal seawater in Qingdao.</title>
        <authorList>
            <person name="Zhang P."/>
        </authorList>
    </citation>
    <scope>NUCLEOTIDE SEQUENCE</scope>
    <source>
        <strain evidence="6">ZSDE26</strain>
    </source>
</reference>
<dbReference type="RefSeq" id="WP_248009308.1">
    <property type="nucleotide sequence ID" value="NZ_JAJHVV010000007.1"/>
</dbReference>
<dbReference type="GO" id="GO:0003700">
    <property type="term" value="F:DNA-binding transcription factor activity"/>
    <property type="evidence" value="ECO:0007669"/>
    <property type="project" value="InterPro"/>
</dbReference>
<evidence type="ECO:0000256" key="1">
    <source>
        <dbReference type="ARBA" id="ARBA00023015"/>
    </source>
</evidence>
<comment type="caution">
    <text evidence="6">The sequence shown here is derived from an EMBL/GenBank/DDBJ whole genome shotgun (WGS) entry which is preliminary data.</text>
</comment>
<keyword evidence="2" id="KW-0238">DNA-binding</keyword>
<evidence type="ECO:0000256" key="3">
    <source>
        <dbReference type="ARBA" id="ARBA00023159"/>
    </source>
</evidence>
<dbReference type="PANTHER" id="PTHR46796:SF2">
    <property type="entry name" value="TRANSCRIPTIONAL REGULATORY PROTEIN"/>
    <property type="match status" value="1"/>
</dbReference>
<dbReference type="InterPro" id="IPR037923">
    <property type="entry name" value="HTH-like"/>
</dbReference>
<dbReference type="Gene3D" id="1.10.10.60">
    <property type="entry name" value="Homeodomain-like"/>
    <property type="match status" value="2"/>
</dbReference>
<keyword evidence="4" id="KW-0804">Transcription</keyword>
<keyword evidence="7" id="KW-1185">Reference proteome</keyword>
<dbReference type="Pfam" id="PF12833">
    <property type="entry name" value="HTH_18"/>
    <property type="match status" value="1"/>
</dbReference>
<dbReference type="SUPFAM" id="SSF51215">
    <property type="entry name" value="Regulatory protein AraC"/>
    <property type="match status" value="1"/>
</dbReference>
<evidence type="ECO:0000256" key="4">
    <source>
        <dbReference type="ARBA" id="ARBA00023163"/>
    </source>
</evidence>
<dbReference type="InterPro" id="IPR003313">
    <property type="entry name" value="AraC-bd"/>
</dbReference>
<name>A0A9X1XJ81_9VIBR</name>
<protein>
    <submittedName>
        <fullName evidence="6">AraC family transcriptional regulator</fullName>
    </submittedName>
</protein>
<dbReference type="InterPro" id="IPR018060">
    <property type="entry name" value="HTH_AraC"/>
</dbReference>
<dbReference type="PANTHER" id="PTHR46796">
    <property type="entry name" value="HTH-TYPE TRANSCRIPTIONAL ACTIVATOR RHAS-RELATED"/>
    <property type="match status" value="1"/>
</dbReference>
<dbReference type="Proteomes" id="UP001139559">
    <property type="component" value="Unassembled WGS sequence"/>
</dbReference>
<accession>A0A9X1XJ81</accession>
<dbReference type="GO" id="GO:0043565">
    <property type="term" value="F:sequence-specific DNA binding"/>
    <property type="evidence" value="ECO:0007669"/>
    <property type="project" value="InterPro"/>
</dbReference>
<dbReference type="SUPFAM" id="SSF46689">
    <property type="entry name" value="Homeodomain-like"/>
    <property type="match status" value="2"/>
</dbReference>
<dbReference type="PROSITE" id="PS01124">
    <property type="entry name" value="HTH_ARAC_FAMILY_2"/>
    <property type="match status" value="1"/>
</dbReference>
<dbReference type="AlphaFoldDB" id="A0A9X1XJ81"/>